<evidence type="ECO:0000313" key="2">
    <source>
        <dbReference type="EMBL" id="QSE97111.1"/>
    </source>
</evidence>
<feature type="transmembrane region" description="Helical" evidence="1">
    <location>
        <begin position="188"/>
        <end position="208"/>
    </location>
</feature>
<evidence type="ECO:0000256" key="1">
    <source>
        <dbReference type="SAM" id="Phobius"/>
    </source>
</evidence>
<feature type="transmembrane region" description="Helical" evidence="1">
    <location>
        <begin position="15"/>
        <end position="35"/>
    </location>
</feature>
<dbReference type="AlphaFoldDB" id="A0A974WF82"/>
<feature type="transmembrane region" description="Helical" evidence="1">
    <location>
        <begin position="229"/>
        <end position="250"/>
    </location>
</feature>
<feature type="transmembrane region" description="Helical" evidence="1">
    <location>
        <begin position="305"/>
        <end position="327"/>
    </location>
</feature>
<feature type="transmembrane region" description="Helical" evidence="1">
    <location>
        <begin position="347"/>
        <end position="364"/>
    </location>
</feature>
<accession>A0A974WF82</accession>
<feature type="transmembrane region" description="Helical" evidence="1">
    <location>
        <begin position="262"/>
        <end position="285"/>
    </location>
</feature>
<keyword evidence="1" id="KW-1133">Transmembrane helix</keyword>
<feature type="transmembrane region" description="Helical" evidence="1">
    <location>
        <begin position="94"/>
        <end position="113"/>
    </location>
</feature>
<protein>
    <submittedName>
        <fullName evidence="2">Quinol:cytochrome C oxidoreductase</fullName>
    </submittedName>
</protein>
<name>A0A974WF82_9BACT</name>
<reference evidence="2" key="1">
    <citation type="submission" date="2021-02" db="EMBL/GenBank/DDBJ databases">
        <title>Fulvivirga sp. S481 isolated from sea water.</title>
        <authorList>
            <person name="Bae S.S."/>
            <person name="Baek K."/>
        </authorList>
    </citation>
    <scope>NUCLEOTIDE SEQUENCE</scope>
    <source>
        <strain evidence="2">S481</strain>
    </source>
</reference>
<dbReference type="Proteomes" id="UP000662783">
    <property type="component" value="Chromosome"/>
</dbReference>
<keyword evidence="1" id="KW-0812">Transmembrane</keyword>
<dbReference type="EMBL" id="CP070608">
    <property type="protein sequence ID" value="QSE97111.1"/>
    <property type="molecule type" value="Genomic_DNA"/>
</dbReference>
<dbReference type="KEGG" id="fuv:JR347_16185"/>
<dbReference type="RefSeq" id="WP_205721624.1">
    <property type="nucleotide sequence ID" value="NZ_CP070608.1"/>
</dbReference>
<dbReference type="PANTHER" id="PTHR43044">
    <property type="match status" value="1"/>
</dbReference>
<keyword evidence="1" id="KW-0472">Membrane</keyword>
<proteinExistence type="predicted"/>
<feature type="transmembrane region" description="Helical" evidence="1">
    <location>
        <begin position="407"/>
        <end position="430"/>
    </location>
</feature>
<sequence length="450" mass="51061">MTEERFEFTAGAKKTLMIIGVIGVVLLVIGIITSMSGGHHEAGEHALNSLTSQSELVASADEGGAEAHGAEEGGHHGAATWLKRIYTNLWVNNVYFTGLAIIGLFFVAIQYAAQAGWSSGIKRIPLAMAHWLPIAGILMIATWFLVNHDVFHWTHASLYAPVEEGGDEIIQGKASLWYWPLEAGSFPIFYVLRMVIFFGLWILFFNWIKKEMLAEDIDGDVSHWYKARKYSAIFLVIFAVTSSIAAWDWIMSIDPHWFSTMFGWYVFASWWVNGLAVITLIVVALKSQGYLSIVNANHLHDIGKFVFGFSIFWTYIWFSQFLLIYYANIPEETVYFIQRLDSGNYKWVFFINLILNFFLPFLLLMTRDAKRHMSLLRLVCPIIIVGHWFDFYLMVTPGVMQTEGTFGLVEIGMATVFGVAFLFVTLSNLAKAPLFAKNHPMLKESLHHHI</sequence>
<gene>
    <name evidence="2" type="ORF">JR347_16185</name>
</gene>
<keyword evidence="3" id="KW-1185">Reference proteome</keyword>
<dbReference type="PANTHER" id="PTHR43044:SF1">
    <property type="entry name" value="QUINOL:CYTOCHROME C OXIDOREDUCTASE QUINONE-BINDING SUBUNIT 2"/>
    <property type="match status" value="1"/>
</dbReference>
<feature type="transmembrane region" description="Helical" evidence="1">
    <location>
        <begin position="376"/>
        <end position="395"/>
    </location>
</feature>
<feature type="transmembrane region" description="Helical" evidence="1">
    <location>
        <begin position="125"/>
        <end position="146"/>
    </location>
</feature>
<organism evidence="2 3">
    <name type="scientific">Fulvivirga lutea</name>
    <dbReference type="NCBI Taxonomy" id="2810512"/>
    <lineage>
        <taxon>Bacteria</taxon>
        <taxon>Pseudomonadati</taxon>
        <taxon>Bacteroidota</taxon>
        <taxon>Cytophagia</taxon>
        <taxon>Cytophagales</taxon>
        <taxon>Fulvivirgaceae</taxon>
        <taxon>Fulvivirga</taxon>
    </lineage>
</organism>
<evidence type="ECO:0000313" key="3">
    <source>
        <dbReference type="Proteomes" id="UP000662783"/>
    </source>
</evidence>